<dbReference type="InterPro" id="IPR011250">
    <property type="entry name" value="OMP/PagP_B-barrel"/>
</dbReference>
<feature type="domain" description="Outer membrane protein beta-barrel" evidence="2">
    <location>
        <begin position="20"/>
        <end position="179"/>
    </location>
</feature>
<feature type="signal peptide" evidence="1">
    <location>
        <begin position="1"/>
        <end position="20"/>
    </location>
</feature>
<gene>
    <name evidence="3" type="ORF">FNT36_22535</name>
</gene>
<dbReference type="OrthoDB" id="9342649at2"/>
<dbReference type="RefSeq" id="WP_144852460.1">
    <property type="nucleotide sequence ID" value="NZ_VMRJ01000006.1"/>
</dbReference>
<sequence>MKKTILSLALIAGVAGAANAQTGIKVGLKGGFNLSTFSGSASKGSEYKAGFAAGPYVNFGVSDNFSIQPELLYSQKGSSVDNVAYGTTNSTLKNTLGYLDVPIMFRYNIGEDGKGFFVELGPQGSFVLHQRTFNEDGSGKEISGSRYTSTDALNKVVIGYVGGLGYQITSGLQLGLRYTGDFSQVYKNATPNVHNSVFQFQAGYLFGGK</sequence>
<proteinExistence type="predicted"/>
<dbReference type="InterPro" id="IPR025665">
    <property type="entry name" value="Beta-barrel_OMP_2"/>
</dbReference>
<name>A0A558BN49_9BACT</name>
<dbReference type="EMBL" id="VMRJ01000006">
    <property type="protein sequence ID" value="TVT37936.1"/>
    <property type="molecule type" value="Genomic_DNA"/>
</dbReference>
<reference evidence="3 4" key="1">
    <citation type="submission" date="2019-07" db="EMBL/GenBank/DDBJ databases">
        <title>Hymenobacter sp. straun FUR1 Genome sequencing and assembly.</title>
        <authorList>
            <person name="Chhetri G."/>
        </authorList>
    </citation>
    <scope>NUCLEOTIDE SEQUENCE [LARGE SCALE GENOMIC DNA]</scope>
    <source>
        <strain evidence="3 4">Fur1</strain>
    </source>
</reference>
<evidence type="ECO:0000259" key="2">
    <source>
        <dbReference type="Pfam" id="PF13568"/>
    </source>
</evidence>
<comment type="caution">
    <text evidence="3">The sequence shown here is derived from an EMBL/GenBank/DDBJ whole genome shotgun (WGS) entry which is preliminary data.</text>
</comment>
<protein>
    <submittedName>
        <fullName evidence="3">PorT family protein</fullName>
    </submittedName>
</protein>
<feature type="chain" id="PRO_5021979755" evidence="1">
    <location>
        <begin position="21"/>
        <end position="209"/>
    </location>
</feature>
<evidence type="ECO:0000256" key="1">
    <source>
        <dbReference type="SAM" id="SignalP"/>
    </source>
</evidence>
<keyword evidence="4" id="KW-1185">Reference proteome</keyword>
<dbReference type="Pfam" id="PF13568">
    <property type="entry name" value="OMP_b-brl_2"/>
    <property type="match status" value="1"/>
</dbReference>
<dbReference type="AlphaFoldDB" id="A0A558BN49"/>
<keyword evidence="1" id="KW-0732">Signal</keyword>
<evidence type="ECO:0000313" key="4">
    <source>
        <dbReference type="Proteomes" id="UP000317624"/>
    </source>
</evidence>
<accession>A0A558BN49</accession>
<organism evidence="3 4">
    <name type="scientific">Hymenobacter setariae</name>
    <dbReference type="NCBI Taxonomy" id="2594794"/>
    <lineage>
        <taxon>Bacteria</taxon>
        <taxon>Pseudomonadati</taxon>
        <taxon>Bacteroidota</taxon>
        <taxon>Cytophagia</taxon>
        <taxon>Cytophagales</taxon>
        <taxon>Hymenobacteraceae</taxon>
        <taxon>Hymenobacter</taxon>
    </lineage>
</organism>
<dbReference type="Proteomes" id="UP000317624">
    <property type="component" value="Unassembled WGS sequence"/>
</dbReference>
<dbReference type="SUPFAM" id="SSF56925">
    <property type="entry name" value="OMPA-like"/>
    <property type="match status" value="1"/>
</dbReference>
<evidence type="ECO:0000313" key="3">
    <source>
        <dbReference type="EMBL" id="TVT37936.1"/>
    </source>
</evidence>